<dbReference type="RefSeq" id="WP_155354001.1">
    <property type="nucleotide sequence ID" value="NZ_BAAAHL010000038.1"/>
</dbReference>
<dbReference type="PANTHER" id="PTHR43211">
    <property type="entry name" value="FUMARYLACETOACETATE HYDROLASE"/>
    <property type="match status" value="1"/>
</dbReference>
<dbReference type="SUPFAM" id="SSF56529">
    <property type="entry name" value="FAH"/>
    <property type="match status" value="1"/>
</dbReference>
<evidence type="ECO:0000259" key="1">
    <source>
        <dbReference type="Pfam" id="PF01557"/>
    </source>
</evidence>
<gene>
    <name evidence="2" type="ORF">Amac_019870</name>
</gene>
<accession>A0A5M3WMI6</accession>
<dbReference type="AlphaFoldDB" id="A0A5M3WMI6"/>
<feature type="domain" description="Fumarylacetoacetase-like C-terminal" evidence="1">
    <location>
        <begin position="77"/>
        <end position="296"/>
    </location>
</feature>
<evidence type="ECO:0000313" key="2">
    <source>
        <dbReference type="EMBL" id="GES08391.1"/>
    </source>
</evidence>
<protein>
    <submittedName>
        <fullName evidence="2">Hydroxylase</fullName>
    </submittedName>
</protein>
<sequence>MRWSSYRASESGLRVAVVTDDGRLFGSRTHTDLVTLLCDGVDLAAAAEAILADPLEVLRIDEATLTAPIPRPPSIRDFMAFEDHLKPILAARGASIDPAWYEIPAFYFTNPAAAKGPFEDVRAAPGAVELDFELEVAAVIGRPGSDLDVDAAQHLIAGYILMNDWSARDLQRRERGVGLGPAKGKDWATSFGPFFVTADEFPMVDGQARPDLPLRASVNGRPYSAGNLSELYWTFGEMIAYASRGTELRPGDIIGSGTVGTGCIADLSARHGLDSYPWLRPGDRVRLEADRLGAIDCALLPAPPVVQLRPTR</sequence>
<proteinExistence type="predicted"/>
<dbReference type="EMBL" id="BLAE01000010">
    <property type="protein sequence ID" value="GES08391.1"/>
    <property type="molecule type" value="Genomic_DNA"/>
</dbReference>
<dbReference type="InterPro" id="IPR011234">
    <property type="entry name" value="Fumarylacetoacetase-like_C"/>
</dbReference>
<dbReference type="Pfam" id="PF01557">
    <property type="entry name" value="FAA_hydrolase"/>
    <property type="match status" value="1"/>
</dbReference>
<dbReference type="Gene3D" id="3.90.850.10">
    <property type="entry name" value="Fumarylacetoacetase-like, C-terminal domain"/>
    <property type="match status" value="1"/>
</dbReference>
<keyword evidence="3" id="KW-1185">Reference proteome</keyword>
<dbReference type="InterPro" id="IPR036663">
    <property type="entry name" value="Fumarylacetoacetase_C_sf"/>
</dbReference>
<organism evidence="2 3">
    <name type="scientific">Acrocarpospora macrocephala</name>
    <dbReference type="NCBI Taxonomy" id="150177"/>
    <lineage>
        <taxon>Bacteria</taxon>
        <taxon>Bacillati</taxon>
        <taxon>Actinomycetota</taxon>
        <taxon>Actinomycetes</taxon>
        <taxon>Streptosporangiales</taxon>
        <taxon>Streptosporangiaceae</taxon>
        <taxon>Acrocarpospora</taxon>
    </lineage>
</organism>
<reference evidence="2 3" key="1">
    <citation type="submission" date="2019-10" db="EMBL/GenBank/DDBJ databases">
        <title>Whole genome shotgun sequence of Acrocarpospora macrocephala NBRC 16266.</title>
        <authorList>
            <person name="Ichikawa N."/>
            <person name="Kimura A."/>
            <person name="Kitahashi Y."/>
            <person name="Komaki H."/>
            <person name="Oguchi A."/>
        </authorList>
    </citation>
    <scope>NUCLEOTIDE SEQUENCE [LARGE SCALE GENOMIC DNA]</scope>
    <source>
        <strain evidence="2 3">NBRC 16266</strain>
    </source>
</reference>
<dbReference type="OrthoDB" id="2273115at2"/>
<name>A0A5M3WMI6_9ACTN</name>
<dbReference type="GO" id="GO:0003824">
    <property type="term" value="F:catalytic activity"/>
    <property type="evidence" value="ECO:0007669"/>
    <property type="project" value="InterPro"/>
</dbReference>
<dbReference type="PANTHER" id="PTHR43211:SF1">
    <property type="entry name" value="BLL6422 PROTEIN"/>
    <property type="match status" value="1"/>
</dbReference>
<dbReference type="Proteomes" id="UP000331127">
    <property type="component" value="Unassembled WGS sequence"/>
</dbReference>
<evidence type="ECO:0000313" key="3">
    <source>
        <dbReference type="Proteomes" id="UP000331127"/>
    </source>
</evidence>
<comment type="caution">
    <text evidence="2">The sequence shown here is derived from an EMBL/GenBank/DDBJ whole genome shotgun (WGS) entry which is preliminary data.</text>
</comment>